<dbReference type="InterPro" id="IPR014352">
    <property type="entry name" value="FERM/acyl-CoA-bd_prot_sf"/>
</dbReference>
<keyword evidence="4" id="KW-1003">Cell membrane</keyword>
<dbReference type="FunFam" id="1.20.120.230:FF:000003">
    <property type="entry name" value="Talin 2"/>
    <property type="match status" value="1"/>
</dbReference>
<feature type="region of interest" description="Disordered" evidence="11">
    <location>
        <begin position="139"/>
        <end position="221"/>
    </location>
</feature>
<dbReference type="CDD" id="cd17090">
    <property type="entry name" value="FERM_F1_TLN"/>
    <property type="match status" value="1"/>
</dbReference>
<dbReference type="Pfam" id="PF02174">
    <property type="entry name" value="IRS"/>
    <property type="match status" value="1"/>
</dbReference>
<dbReference type="InterPro" id="IPR049108">
    <property type="entry name" value="Talin_R4"/>
</dbReference>
<name>A0A9Q1C210_HOLLE</name>
<dbReference type="SUPFAM" id="SSF47220">
    <property type="entry name" value="alpha-catenin/vinculin-like"/>
    <property type="match status" value="6"/>
</dbReference>
<feature type="domain" description="I/LWEQ" evidence="13">
    <location>
        <begin position="2692"/>
        <end position="2934"/>
    </location>
</feature>
<dbReference type="Pfam" id="PF21692">
    <property type="entry name" value="Talin_R4"/>
    <property type="match status" value="1"/>
</dbReference>
<dbReference type="SUPFAM" id="SSF47031">
    <property type="entry name" value="Second domain of FERM"/>
    <property type="match status" value="1"/>
</dbReference>
<dbReference type="Pfam" id="PF09141">
    <property type="entry name" value="Talin_middle"/>
    <property type="match status" value="1"/>
</dbReference>
<feature type="compositionally biased region" description="Polar residues" evidence="11">
    <location>
        <begin position="155"/>
        <end position="165"/>
    </location>
</feature>
<keyword evidence="8" id="KW-0472">Membrane</keyword>
<dbReference type="Pfam" id="PF21865">
    <property type="entry name" value="TLN1-like_RS"/>
    <property type="match status" value="4"/>
</dbReference>
<dbReference type="GO" id="GO:0005737">
    <property type="term" value="C:cytoplasm"/>
    <property type="evidence" value="ECO:0007669"/>
    <property type="project" value="TreeGrafter"/>
</dbReference>
<dbReference type="Gene3D" id="1.20.80.10">
    <property type="match status" value="1"/>
</dbReference>
<dbReference type="PANTHER" id="PTHR19981:SF1">
    <property type="entry name" value="RHEA, ISOFORM B"/>
    <property type="match status" value="1"/>
</dbReference>
<dbReference type="FunFam" id="1.20.1410.10:FF:000001">
    <property type="entry name" value="Talin 2"/>
    <property type="match status" value="1"/>
</dbReference>
<dbReference type="InterPro" id="IPR035964">
    <property type="entry name" value="I/LWEQ_dom_sf"/>
</dbReference>
<protein>
    <submittedName>
        <fullName evidence="14">Talin-1</fullName>
    </submittedName>
</protein>
<dbReference type="PROSITE" id="PS50945">
    <property type="entry name" value="I_LWEQ"/>
    <property type="match status" value="1"/>
</dbReference>
<dbReference type="InterPro" id="IPR015009">
    <property type="entry name" value="Vinculin-bd_dom"/>
</dbReference>
<dbReference type="Gene3D" id="1.20.120.230">
    <property type="entry name" value="Alpha-catenin/vinculin-like"/>
    <property type="match status" value="4"/>
</dbReference>
<feature type="compositionally biased region" description="Low complexity" evidence="11">
    <location>
        <begin position="196"/>
        <end position="206"/>
    </location>
</feature>
<evidence type="ECO:0000256" key="2">
    <source>
        <dbReference type="ARBA" id="ARBA00004246"/>
    </source>
</evidence>
<dbReference type="Proteomes" id="UP001152320">
    <property type="component" value="Chromosome 9"/>
</dbReference>
<dbReference type="CDD" id="cd10569">
    <property type="entry name" value="FERM_C_Talin"/>
    <property type="match status" value="1"/>
</dbReference>
<dbReference type="SMART" id="SM00307">
    <property type="entry name" value="ILWEQ"/>
    <property type="match status" value="1"/>
</dbReference>
<dbReference type="InterPro" id="IPR002558">
    <property type="entry name" value="ILWEQ_dom"/>
</dbReference>
<dbReference type="InterPro" id="IPR011993">
    <property type="entry name" value="PH-like_dom_sf"/>
</dbReference>
<dbReference type="CDD" id="cd17089">
    <property type="entry name" value="FERM_F0_TLN"/>
    <property type="match status" value="1"/>
</dbReference>
<evidence type="ECO:0000256" key="7">
    <source>
        <dbReference type="ARBA" id="ARBA00022949"/>
    </source>
</evidence>
<evidence type="ECO:0000259" key="13">
    <source>
        <dbReference type="PROSITE" id="PS50945"/>
    </source>
</evidence>
<dbReference type="InterPro" id="IPR037438">
    <property type="entry name" value="Talin1/2-RS"/>
</dbReference>
<dbReference type="EMBL" id="JAIZAY010000009">
    <property type="protein sequence ID" value="KAJ8036561.1"/>
    <property type="molecule type" value="Genomic_DNA"/>
</dbReference>
<dbReference type="FunFam" id="1.20.120.230:FF:000004">
    <property type="entry name" value="Talin 2"/>
    <property type="match status" value="1"/>
</dbReference>
<evidence type="ECO:0000256" key="3">
    <source>
        <dbReference type="ARBA" id="ARBA00004413"/>
    </source>
</evidence>
<dbReference type="InterPro" id="IPR054082">
    <property type="entry name" value="Talin_IBS2B"/>
</dbReference>
<proteinExistence type="predicted"/>
<feature type="region of interest" description="Disordered" evidence="11">
    <location>
        <begin position="333"/>
        <end position="360"/>
    </location>
</feature>
<dbReference type="PANTHER" id="PTHR19981">
    <property type="entry name" value="TALIN"/>
    <property type="match status" value="1"/>
</dbReference>
<dbReference type="InterPro" id="IPR002404">
    <property type="entry name" value="IRS_PTB"/>
</dbReference>
<dbReference type="InterPro" id="IPR000299">
    <property type="entry name" value="FERM_domain"/>
</dbReference>
<feature type="compositionally biased region" description="Polar residues" evidence="11">
    <location>
        <begin position="236"/>
        <end position="258"/>
    </location>
</feature>
<feature type="coiled-coil region" evidence="10">
    <location>
        <begin position="2865"/>
        <end position="2929"/>
    </location>
</feature>
<dbReference type="InterPro" id="IPR035963">
    <property type="entry name" value="FERM_2"/>
</dbReference>
<dbReference type="Gene3D" id="1.20.1420.10">
    <property type="entry name" value="Talin, central domain"/>
    <property type="match status" value="9"/>
</dbReference>
<feature type="compositionally biased region" description="Basic residues" evidence="11">
    <location>
        <begin position="176"/>
        <end position="195"/>
    </location>
</feature>
<keyword evidence="6" id="KW-0597">Phosphoprotein</keyword>
<dbReference type="InterPro" id="IPR032425">
    <property type="entry name" value="FERM_f0"/>
</dbReference>
<dbReference type="OrthoDB" id="10262320at2759"/>
<dbReference type="Pfam" id="PF08913">
    <property type="entry name" value="VBS"/>
    <property type="match status" value="1"/>
</dbReference>
<dbReference type="GO" id="GO:0005178">
    <property type="term" value="F:integrin binding"/>
    <property type="evidence" value="ECO:0007669"/>
    <property type="project" value="TreeGrafter"/>
</dbReference>
<dbReference type="InterPro" id="IPR036476">
    <property type="entry name" value="Talin_cent_sf"/>
</dbReference>
<dbReference type="PROSITE" id="PS50057">
    <property type="entry name" value="FERM_3"/>
    <property type="match status" value="1"/>
</dbReference>
<dbReference type="Pfam" id="PF16511">
    <property type="entry name" value="FERM_f0"/>
    <property type="match status" value="1"/>
</dbReference>
<dbReference type="CDD" id="cd14473">
    <property type="entry name" value="FERM_B-lobe"/>
    <property type="match status" value="1"/>
</dbReference>
<evidence type="ECO:0000256" key="6">
    <source>
        <dbReference type="ARBA" id="ARBA00022553"/>
    </source>
</evidence>
<feature type="coiled-coil region" evidence="10">
    <location>
        <begin position="1284"/>
        <end position="1345"/>
    </location>
</feature>
<dbReference type="GO" id="GO:0005886">
    <property type="term" value="C:plasma membrane"/>
    <property type="evidence" value="ECO:0007669"/>
    <property type="project" value="UniProtKB-SubCell"/>
</dbReference>
<dbReference type="Pfam" id="PF25177">
    <property type="entry name" value="Talin_VBS2"/>
    <property type="match status" value="1"/>
</dbReference>
<dbReference type="SUPFAM" id="SSF109880">
    <property type="entry name" value="A middle domain of Talin 1"/>
    <property type="match status" value="1"/>
</dbReference>
<dbReference type="GO" id="GO:0005856">
    <property type="term" value="C:cytoskeleton"/>
    <property type="evidence" value="ECO:0007669"/>
    <property type="project" value="UniProtKB-SubCell"/>
</dbReference>
<dbReference type="Gene3D" id="2.30.29.30">
    <property type="entry name" value="Pleckstrin-homology domain (PH domain)/Phosphotyrosine-binding domain (PTB)"/>
    <property type="match status" value="1"/>
</dbReference>
<evidence type="ECO:0000313" key="14">
    <source>
        <dbReference type="EMBL" id="KAJ8036561.1"/>
    </source>
</evidence>
<feature type="region of interest" description="Disordered" evidence="11">
    <location>
        <begin position="383"/>
        <end position="411"/>
    </location>
</feature>
<dbReference type="InterPro" id="IPR019749">
    <property type="entry name" value="Band_41_domain"/>
</dbReference>
<dbReference type="SUPFAM" id="SSF109885">
    <property type="entry name" value="I/LWEQ domain"/>
    <property type="match status" value="4"/>
</dbReference>
<dbReference type="FunFam" id="1.20.80.10:FF:000007">
    <property type="entry name" value="Talin 2"/>
    <property type="match status" value="1"/>
</dbReference>
<dbReference type="Pfam" id="PF01608">
    <property type="entry name" value="I_LWEQ"/>
    <property type="match status" value="1"/>
</dbReference>
<dbReference type="FunFam" id="1.20.120.230:FF:000002">
    <property type="entry name" value="Talin 2"/>
    <property type="match status" value="1"/>
</dbReference>
<dbReference type="CDD" id="cd12150">
    <property type="entry name" value="talin-RS"/>
    <property type="match status" value="1"/>
</dbReference>
<feature type="region of interest" description="Disordered" evidence="11">
    <location>
        <begin position="236"/>
        <end position="317"/>
    </location>
</feature>
<keyword evidence="7" id="KW-0965">Cell junction</keyword>
<dbReference type="FunFam" id="2.30.29.30:FF:000028">
    <property type="entry name" value="Talin 2"/>
    <property type="match status" value="1"/>
</dbReference>
<sequence>MALLSLKINIIAANSTKTMQFEPTTLVFDVCRIIREKAAEASILPGQASEYGLFLHDEDPKKGVWLESGKTLEHYMLREADILEYRKKIRPLRVKMLDGAVKTVLIDDSHTASQMLVTICTKLGNPATTVSGTVTQQAADPENQGFSGDNPMDISFSSSLHSTVPQDFEGFQDRGRSKHRSSSKSKKKKRRRRHSSSSSSSPSPSSRSRKRRHSPHTDFPTEALSRLVTLLSQSADRLATPSQPAQDQPSTSITQPSSDPLLLPEHRPDSPSEVESVATGDFQLHVTGSHSRSRSRSHSMDASEDSDDEPIMGTSFSKESFEKAVEVVRRQLGFDSPPVPDPPVAKRSKLSLNKPAGPRKPVMPVDTECFDRVTNYDEYSLCREEDEASDPKARKDSTLNRGTLKKEKDKTSILRDEKKMDTLKRKLHTDDELNWLDHTRTLREQGVEDTETLIFRRKYFYSDQNVDKRDPVQLNLLYVQSRDAILNGTHPCSQEEATQLAGTQCQILYSDHQESKHKAGFLDLKVMLPREYVKIKGIEKKIFLEHKKLIGVNELDAKVRYTQLCRSLKTYGITFFLVKEKMKGKNKLVPRLLGINKESVVRVDERTKEILKTWPLTHVRRWAASPKSFTLDFGDYSEAYYSVQTTEGEQIGQLIGGYIDIILKKKKGKDRTGIEGEEEATLLEDSVSPAKATFIQHQSNSKGQLEMGSVAMPGVMRQGGQMGFISRGEMGDAQHAMSMGQGHTAHQPPMNTAKQPGLTSAQMNLKSNIEVSFTAMDASRQNLETTPSLQLGEDEASLQWRKNEIDLNRQLVESQMSAMAAATAGIVSQSTDPNERDYTVIGSHVTTISSNMTEMTKGIKMLAALLDEEGGGQNLIDATKNLMMAFQDLLNAATPEGEENRQELLAAANRVAEAQSALLLAMGSTGYMEPGFQDTLMELAKAVASATATLVLKSKNVASTVEEEELRNQVIGDATNCAMNTSQLVAVTKVVAPTISNPACQEQLVEAAKLVAKSVESVVDSSKNATDDENLLMDVGEAATAVTKALNDLLQHVKQGTSGQKPVTIYDDACDRIVVATDKLFSSVGNATEMVKQAKVLAQASSLLVGAIKGDAEGLGEGDSQQKLLGAARELADATARMIEAAKGCAGSPNDTAQQQRLRQAAEDLRSATNLAANNALKKKLITRLENAARQAAALSQQTIAAAQGVEPYNTNNASQQELIDECKVTSDHIPPLVHGFRDSINQPDSTKAQVNLINASQNFLGPASKLVTASKNAVPTVSEPAAAMQLNNVSKNLANALAELKAAAAKAVGFIAIQAQEACGSLELDNALEMIKALDDELDQMHKTADDGKLVPLPGQSSENCAAQLGSTSKGVGASMASLLTSAAQGNENHTGIAARDTANSLKNLTAAVRGVAATTKDLESQRAIIEAAKDVMDKSTKLLEEAKKVLENPNHPENQQRLAQVAKAVSQALNNCMNCLPGQRDVDMAIRSVLEGSKGLMSGKLPENAENRSYQDHQQALNVAAQGLNDASGELVTASRGTPEQLSAAAIKFSTDFQELMDAGVGMARSAPNKEAQGQMVGSLKGISVSSSKLLLAVKAMSVDPNAPNAMNQLAAAARAVTDSINQLLNTFMQSAPGQKECDNALRQIQAVKSILDNINEPINDWSYFECQDHVMAESKALGEAMVGITKNAKSGNLPQFGQSVEKAGQAVCNLTEATAQAAYLVGISDPSSVAGRPGLVDQSQFARANQAIQAACQKLLNPESTQPEVLAAATEVAKHTSALCNICRVASSKTSNPVAKKHFVQSAKDVANSTANLVKNIKDLDGNFTDANRQNCAQATKPLLDAVDSLVTFASSPEFASVPARITPQAREAMEPIIAAGKAMIASSTNLIQTAKPLGMNPDDPPTWKQLAAHSKQVSDSIKNLVHSIKDRAPGQAECDDAIEKINQSIRDLDSASLEAMGSNLPPMEGNNFQVDDLCTYQRSVRIHVYRFVSFAKVQLRKPTVGDTGGKKQLLVPTLQGDVSFYVEDEEFKGHIQLGVDAFLELLNQYSVPFVLMLSLKNGVSGNILGFTEQLSNSAAALKDTVRKVEDAAKGHAEKLGHSVSSMANYFQPLTRNAIGAASKSINSQKQMALLDQSKTVAECALQLLYASKEGGGNPKATKVHPDIEEAAQGMLEGIEDLMATLEETASEYGMVTPMLDSISKAIIVITKANSNVGELGTLANNLSHDYNKLSYGARGAMASTAPEVADRIRSTTQDLGHACHNLVKNAGTVQGNPTDNLAKKDLVDNARVVCEKANYVMNALQAGSRGTQACIDAASTVSGIIGDLDTTIMFASAGTLSSEVSSGTFADHRENIRKAAKALVEDTKTLVTGATANQEQLAGAAQSAVGTITQLSEVVKLGASTLGGDDPEGQVLLINAVKDVASALGDLISATKMASGKANSSNQMKQLNESAKTMVMNVTSLLKTVKSVEDEATRGTRALEATIDAIVQEAKILHNPIPEDCYATPEELIHSTKQVTLATAKAVGAGNSCKQEDIIAASNVARQAVFVMLGTCRGAANTAETPELKQRTIEAGSQCASSFRELLQQVQINIKQPTQDGRQKLASESKKVAMSVGELVQAAELLKGSDWVDPDDPNVIAENELLSAANSIEAAARKLSQLRPRQKARSGRLRWFGHVERMEDLNWVKKSREIMVADRRGRGWPRKTWNGVVCSDLVTKDIDHALAQNRVEWNREADESLDFEDQILEAAKAIANATSALVKAASHAQRELVQQGKVRREAARYSEDGQWSMGLISAARKVAAGTHGLCESANALVQGHASQERLVSSAKQVAACTAQLLVACKVKADIFSEGMKGLQAAGNAVKKASDNLVKAAQKAAIEEEEAVSVEIGKRMVGNIAVEIEAQEMILKKEKELQEARRKLEMIRKAKYANKPPEDSD</sequence>
<reference evidence="14" key="1">
    <citation type="submission" date="2021-10" db="EMBL/GenBank/DDBJ databases">
        <title>Tropical sea cucumber genome reveals ecological adaptation and Cuvierian tubules defense mechanism.</title>
        <authorList>
            <person name="Chen T."/>
        </authorList>
    </citation>
    <scope>NUCLEOTIDE SEQUENCE</scope>
    <source>
        <strain evidence="14">Nanhai2018</strain>
        <tissue evidence="14">Muscle</tissue>
    </source>
</reference>
<dbReference type="InterPro" id="IPR036723">
    <property type="entry name" value="Alpha-catenin/vinculin-like_sf"/>
</dbReference>
<dbReference type="Pfam" id="PF21896">
    <property type="entry name" value="Talin_IBS2B"/>
    <property type="match status" value="4"/>
</dbReference>
<keyword evidence="9" id="KW-0206">Cytoskeleton</keyword>
<evidence type="ECO:0000256" key="10">
    <source>
        <dbReference type="SAM" id="Coils"/>
    </source>
</evidence>
<dbReference type="SMART" id="SM00295">
    <property type="entry name" value="B41"/>
    <property type="match status" value="1"/>
</dbReference>
<evidence type="ECO:0000256" key="11">
    <source>
        <dbReference type="SAM" id="MobiDB-lite"/>
    </source>
</evidence>
<dbReference type="Gene3D" id="1.20.1410.10">
    <property type="entry name" value="I/LWEQ domain"/>
    <property type="match status" value="2"/>
</dbReference>
<evidence type="ECO:0000313" key="15">
    <source>
        <dbReference type="Proteomes" id="UP001152320"/>
    </source>
</evidence>
<organism evidence="14 15">
    <name type="scientific">Holothuria leucospilota</name>
    <name type="common">Black long sea cucumber</name>
    <name type="synonym">Mertensiothuria leucospilota</name>
    <dbReference type="NCBI Taxonomy" id="206669"/>
    <lineage>
        <taxon>Eukaryota</taxon>
        <taxon>Metazoa</taxon>
        <taxon>Echinodermata</taxon>
        <taxon>Eleutherozoa</taxon>
        <taxon>Echinozoa</taxon>
        <taxon>Holothuroidea</taxon>
        <taxon>Aspidochirotacea</taxon>
        <taxon>Aspidochirotida</taxon>
        <taxon>Holothuriidae</taxon>
        <taxon>Holothuria</taxon>
    </lineage>
</organism>
<comment type="caution">
    <text evidence="14">The sequence shown here is derived from an EMBL/GenBank/DDBJ whole genome shotgun (WGS) entry which is preliminary data.</text>
</comment>
<keyword evidence="10" id="KW-0175">Coiled coil</keyword>
<gene>
    <name evidence="14" type="ORF">HOLleu_20572</name>
</gene>
<feature type="domain" description="FERM" evidence="12">
    <location>
        <begin position="369"/>
        <end position="666"/>
    </location>
</feature>
<dbReference type="GO" id="GO:0005925">
    <property type="term" value="C:focal adhesion"/>
    <property type="evidence" value="ECO:0007669"/>
    <property type="project" value="UniProtKB-SubCell"/>
</dbReference>
<comment type="subcellular location">
    <subcellularLocation>
        <location evidence="2">Cell junction</location>
        <location evidence="2">Focal adhesion</location>
    </subcellularLocation>
    <subcellularLocation>
        <location evidence="3">Cell membrane</location>
        <topology evidence="3">Peripheral membrane protein</topology>
        <orientation evidence="3">Cytoplasmic side</orientation>
    </subcellularLocation>
    <subcellularLocation>
        <location evidence="1">Cytoplasm</location>
        <location evidence="1">Cytoskeleton</location>
    </subcellularLocation>
</comment>
<dbReference type="InterPro" id="IPR054060">
    <property type="entry name" value="TLN1-like_RS"/>
</dbReference>
<dbReference type="InterPro" id="IPR019748">
    <property type="entry name" value="FERM_central"/>
</dbReference>
<dbReference type="Gene3D" id="3.10.20.90">
    <property type="entry name" value="Phosphatidylinositol 3-kinase Catalytic Subunit, Chain A, domain 1"/>
    <property type="match status" value="3"/>
</dbReference>
<dbReference type="GO" id="GO:0030036">
    <property type="term" value="P:actin cytoskeleton organization"/>
    <property type="evidence" value="ECO:0007669"/>
    <property type="project" value="TreeGrafter"/>
</dbReference>
<keyword evidence="5" id="KW-0963">Cytoplasm</keyword>
<dbReference type="InterPro" id="IPR057346">
    <property type="entry name" value="Talin1/2_VBS2"/>
</dbReference>
<accession>A0A9Q1C210</accession>
<dbReference type="SMART" id="SM01244">
    <property type="entry name" value="IRS"/>
    <property type="match status" value="1"/>
</dbReference>
<dbReference type="GO" id="GO:0051015">
    <property type="term" value="F:actin filament binding"/>
    <property type="evidence" value="ECO:0007669"/>
    <property type="project" value="InterPro"/>
</dbReference>
<dbReference type="GO" id="GO:0098609">
    <property type="term" value="P:cell-cell adhesion"/>
    <property type="evidence" value="ECO:0007669"/>
    <property type="project" value="TreeGrafter"/>
</dbReference>
<keyword evidence="15" id="KW-1185">Reference proteome</keyword>
<dbReference type="SUPFAM" id="SSF50729">
    <property type="entry name" value="PH domain-like"/>
    <property type="match status" value="1"/>
</dbReference>
<dbReference type="GO" id="GO:0001726">
    <property type="term" value="C:ruffle"/>
    <property type="evidence" value="ECO:0007669"/>
    <property type="project" value="InterPro"/>
</dbReference>
<evidence type="ECO:0000256" key="4">
    <source>
        <dbReference type="ARBA" id="ARBA00022475"/>
    </source>
</evidence>
<dbReference type="InterPro" id="IPR015224">
    <property type="entry name" value="Talin_cent"/>
</dbReference>
<evidence type="ECO:0000259" key="12">
    <source>
        <dbReference type="PROSITE" id="PS50057"/>
    </source>
</evidence>
<evidence type="ECO:0000256" key="1">
    <source>
        <dbReference type="ARBA" id="ARBA00004245"/>
    </source>
</evidence>
<evidence type="ECO:0000256" key="9">
    <source>
        <dbReference type="ARBA" id="ARBA00023212"/>
    </source>
</evidence>
<dbReference type="GO" id="GO:0005200">
    <property type="term" value="F:structural constituent of cytoskeleton"/>
    <property type="evidence" value="ECO:0007669"/>
    <property type="project" value="InterPro"/>
</dbReference>
<dbReference type="FunFam" id="1.20.1420.10:FF:000006">
    <property type="entry name" value="Talin 2"/>
    <property type="match status" value="1"/>
</dbReference>
<evidence type="ECO:0000256" key="8">
    <source>
        <dbReference type="ARBA" id="ARBA00023136"/>
    </source>
</evidence>
<evidence type="ECO:0000256" key="5">
    <source>
        <dbReference type="ARBA" id="ARBA00022490"/>
    </source>
</evidence>